<dbReference type="GO" id="GO:0005524">
    <property type="term" value="F:ATP binding"/>
    <property type="evidence" value="ECO:0007669"/>
    <property type="project" value="UniProtKB-KW"/>
</dbReference>
<feature type="compositionally biased region" description="Basic and acidic residues" evidence="13">
    <location>
        <begin position="32"/>
        <end position="43"/>
    </location>
</feature>
<evidence type="ECO:0000256" key="1">
    <source>
        <dbReference type="ARBA" id="ARBA00004496"/>
    </source>
</evidence>
<keyword evidence="16" id="KW-1185">Reference proteome</keyword>
<dbReference type="EC" id="6.1.1.12" evidence="3"/>
<dbReference type="NCBIfam" id="NF003483">
    <property type="entry name" value="PRK05159.1"/>
    <property type="match status" value="1"/>
</dbReference>
<dbReference type="GO" id="GO:0006422">
    <property type="term" value="P:aspartyl-tRNA aminoacylation"/>
    <property type="evidence" value="ECO:0007669"/>
    <property type="project" value="InterPro"/>
</dbReference>
<dbReference type="SUPFAM" id="SSF50249">
    <property type="entry name" value="Nucleic acid-binding proteins"/>
    <property type="match status" value="1"/>
</dbReference>
<dbReference type="InterPro" id="IPR006195">
    <property type="entry name" value="aa-tRNA-synth_II"/>
</dbReference>
<dbReference type="GO" id="GO:0003723">
    <property type="term" value="F:RNA binding"/>
    <property type="evidence" value="ECO:0007669"/>
    <property type="project" value="TreeGrafter"/>
</dbReference>
<dbReference type="PRINTS" id="PR01042">
    <property type="entry name" value="TRNASYNTHASP"/>
</dbReference>
<evidence type="ECO:0000256" key="3">
    <source>
        <dbReference type="ARBA" id="ARBA00012841"/>
    </source>
</evidence>
<evidence type="ECO:0000256" key="2">
    <source>
        <dbReference type="ARBA" id="ARBA00005312"/>
    </source>
</evidence>
<dbReference type="EMBL" id="KL142403">
    <property type="protein sequence ID" value="KDR69181.1"/>
    <property type="molecule type" value="Genomic_DNA"/>
</dbReference>
<evidence type="ECO:0000256" key="11">
    <source>
        <dbReference type="ARBA" id="ARBA00047904"/>
    </source>
</evidence>
<dbReference type="PANTHER" id="PTHR43450:SF2">
    <property type="entry name" value="ASPARTATE--TRNA LIGASE"/>
    <property type="match status" value="1"/>
</dbReference>
<comment type="catalytic activity">
    <reaction evidence="11">
        <text>tRNA(Asp) + L-aspartate + ATP = L-aspartyl-tRNA(Asp) + AMP + diphosphate</text>
        <dbReference type="Rhea" id="RHEA:19649"/>
        <dbReference type="Rhea" id="RHEA-COMP:9660"/>
        <dbReference type="Rhea" id="RHEA-COMP:9678"/>
        <dbReference type="ChEBI" id="CHEBI:29991"/>
        <dbReference type="ChEBI" id="CHEBI:30616"/>
        <dbReference type="ChEBI" id="CHEBI:33019"/>
        <dbReference type="ChEBI" id="CHEBI:78442"/>
        <dbReference type="ChEBI" id="CHEBI:78516"/>
        <dbReference type="ChEBI" id="CHEBI:456215"/>
        <dbReference type="EC" id="6.1.1.12"/>
    </reaction>
</comment>
<dbReference type="GO" id="GO:0005829">
    <property type="term" value="C:cytosol"/>
    <property type="evidence" value="ECO:0007669"/>
    <property type="project" value="TreeGrafter"/>
</dbReference>
<name>A0A067SE45_GALM3</name>
<accession>A0A067SE45</accession>
<evidence type="ECO:0000256" key="7">
    <source>
        <dbReference type="ARBA" id="ARBA00022840"/>
    </source>
</evidence>
<evidence type="ECO:0000256" key="9">
    <source>
        <dbReference type="ARBA" id="ARBA00023146"/>
    </source>
</evidence>
<dbReference type="InterPro" id="IPR012340">
    <property type="entry name" value="NA-bd_OB-fold"/>
</dbReference>
<dbReference type="FunFam" id="3.30.930.10:FF:000038">
    <property type="entry name" value="Aspartate--tRNA ligase"/>
    <property type="match status" value="1"/>
</dbReference>
<dbReference type="InterPro" id="IPR004365">
    <property type="entry name" value="NA-bd_OB_tRNA"/>
</dbReference>
<feature type="domain" description="Aminoacyl-transfer RNA synthetases class-II family profile" evidence="14">
    <location>
        <begin position="192"/>
        <end position="481"/>
    </location>
</feature>
<protein>
    <recommendedName>
        <fullName evidence="12">Probable aspartate--tRNA ligase, cytoplasmic</fullName>
        <ecNumber evidence="3">6.1.1.12</ecNumber>
    </recommendedName>
    <alternativeName>
        <fullName evidence="10">Aspartyl-tRNA synthetase</fullName>
    </alternativeName>
</protein>
<dbReference type="OrthoDB" id="372395at2759"/>
<dbReference type="Pfam" id="PF01336">
    <property type="entry name" value="tRNA_anti-codon"/>
    <property type="match status" value="1"/>
</dbReference>
<dbReference type="GO" id="GO:0017101">
    <property type="term" value="C:aminoacyl-tRNA synthetase multienzyme complex"/>
    <property type="evidence" value="ECO:0007669"/>
    <property type="project" value="TreeGrafter"/>
</dbReference>
<dbReference type="GO" id="GO:0004815">
    <property type="term" value="F:aspartate-tRNA ligase activity"/>
    <property type="evidence" value="ECO:0007669"/>
    <property type="project" value="UniProtKB-EC"/>
</dbReference>
<reference evidence="16" key="1">
    <citation type="journal article" date="2014" name="Proc. Natl. Acad. Sci. U.S.A.">
        <title>Extensive sampling of basidiomycete genomes demonstrates inadequacy of the white-rot/brown-rot paradigm for wood decay fungi.</title>
        <authorList>
            <person name="Riley R."/>
            <person name="Salamov A.A."/>
            <person name="Brown D.W."/>
            <person name="Nagy L.G."/>
            <person name="Floudas D."/>
            <person name="Held B.W."/>
            <person name="Levasseur A."/>
            <person name="Lombard V."/>
            <person name="Morin E."/>
            <person name="Otillar R."/>
            <person name="Lindquist E.A."/>
            <person name="Sun H."/>
            <person name="LaButti K.M."/>
            <person name="Schmutz J."/>
            <person name="Jabbour D."/>
            <person name="Luo H."/>
            <person name="Baker S.E."/>
            <person name="Pisabarro A.G."/>
            <person name="Walton J.D."/>
            <person name="Blanchette R.A."/>
            <person name="Henrissat B."/>
            <person name="Martin F."/>
            <person name="Cullen D."/>
            <person name="Hibbett D.S."/>
            <person name="Grigoriev I.V."/>
        </authorList>
    </citation>
    <scope>NUCLEOTIDE SEQUENCE [LARGE SCALE GENOMIC DNA]</scope>
    <source>
        <strain evidence="16">CBS 339.88</strain>
    </source>
</reference>
<feature type="compositionally biased region" description="Polar residues" evidence="13">
    <location>
        <begin position="1"/>
        <end position="18"/>
    </location>
</feature>
<dbReference type="NCBIfam" id="TIGR00458">
    <property type="entry name" value="aspS_nondisc"/>
    <property type="match status" value="1"/>
</dbReference>
<dbReference type="CDD" id="cd00776">
    <property type="entry name" value="AsxRS_core"/>
    <property type="match status" value="1"/>
</dbReference>
<organism evidence="15 16">
    <name type="scientific">Galerina marginata (strain CBS 339.88)</name>
    <dbReference type="NCBI Taxonomy" id="685588"/>
    <lineage>
        <taxon>Eukaryota</taxon>
        <taxon>Fungi</taxon>
        <taxon>Dikarya</taxon>
        <taxon>Basidiomycota</taxon>
        <taxon>Agaricomycotina</taxon>
        <taxon>Agaricomycetes</taxon>
        <taxon>Agaricomycetidae</taxon>
        <taxon>Agaricales</taxon>
        <taxon>Agaricineae</taxon>
        <taxon>Strophariaceae</taxon>
        <taxon>Galerina</taxon>
    </lineage>
</organism>
<evidence type="ECO:0000259" key="14">
    <source>
        <dbReference type="PROSITE" id="PS50862"/>
    </source>
</evidence>
<gene>
    <name evidence="15" type="ORF">GALMADRAFT_272067</name>
</gene>
<dbReference type="InterPro" id="IPR045864">
    <property type="entry name" value="aa-tRNA-synth_II/BPL/LPL"/>
</dbReference>
<comment type="subcellular location">
    <subcellularLocation>
        <location evidence="1">Cytoplasm</location>
    </subcellularLocation>
</comment>
<dbReference type="PANTHER" id="PTHR43450">
    <property type="entry name" value="ASPARTYL-TRNA SYNTHETASE"/>
    <property type="match status" value="1"/>
</dbReference>
<evidence type="ECO:0000256" key="5">
    <source>
        <dbReference type="ARBA" id="ARBA00022598"/>
    </source>
</evidence>
<dbReference type="CDD" id="cd04320">
    <property type="entry name" value="AspRS_cyto_N"/>
    <property type="match status" value="1"/>
</dbReference>
<evidence type="ECO:0000313" key="16">
    <source>
        <dbReference type="Proteomes" id="UP000027222"/>
    </source>
</evidence>
<dbReference type="AlphaFoldDB" id="A0A067SE45"/>
<dbReference type="InterPro" id="IPR004523">
    <property type="entry name" value="Asp-tRNA_synthase_2"/>
</dbReference>
<dbReference type="HOGENOM" id="CLU_004553_2_1_1"/>
<evidence type="ECO:0000256" key="10">
    <source>
        <dbReference type="ARBA" id="ARBA00033155"/>
    </source>
</evidence>
<keyword evidence="4" id="KW-0963">Cytoplasm</keyword>
<dbReference type="Pfam" id="PF00152">
    <property type="entry name" value="tRNA-synt_2"/>
    <property type="match status" value="1"/>
</dbReference>
<dbReference type="InterPro" id="IPR004364">
    <property type="entry name" value="Aa-tRNA-synt_II"/>
</dbReference>
<sequence>MATIKPQNEFLNAQPENQELSKSALKKAVKAAQKEQKAAEKAAKQHGLSQQKVEEDVARIQSLQKQGNMVFLILRQRTETVQGVLAVTPEKISRKMVRWAANLNNESIVLVEGVVRKPPNPVKNTSIPDIEVHLSTIYLIAAPQSYLPFTTEDANSPDTRVLLNTRLSNRVVDLRTQTNQAIFKINSGMGHLFHEYRRGNGFLEIHSPKLQSAPTEWGTAFKVNYFSEKAFLAQSPQLAKQMAIAADFERVYEIGSAFRSEAISYRHMPEFTGLDLEMAFEEHYHEVLEMIDDMLKHVFSGLREKYRTEIEIIRKQFPTEDFKWREGPEGTLILPFKEAVKILVEDGVPRERLECLSTENEKRLGRLVKAKYDTDYYIINKFPIMLRPFYTMPDLENPTLSNSYDFFMRGEEILSGSQRIHDPKLLLEAMLSNGVNPDSLKSYVDAFRMGCPPHGGGGIGTERVLTLFLKLNNIRRTSLFPSDPWRLKP</sequence>
<dbReference type="STRING" id="685588.A0A067SE45"/>
<dbReference type="Gene3D" id="3.30.930.10">
    <property type="entry name" value="Bira Bifunctional Protein, Domain 2"/>
    <property type="match status" value="1"/>
</dbReference>
<proteinExistence type="inferred from homology"/>
<comment type="similarity">
    <text evidence="2">Belongs to the class-II aminoacyl-tRNA synthetase family. Type 2 subfamily.</text>
</comment>
<dbReference type="InterPro" id="IPR002312">
    <property type="entry name" value="Asp/Asn-tRNA-synth_IIb"/>
</dbReference>
<dbReference type="SUPFAM" id="SSF55681">
    <property type="entry name" value="Class II aaRS and biotin synthetases"/>
    <property type="match status" value="1"/>
</dbReference>
<feature type="region of interest" description="Disordered" evidence="13">
    <location>
        <begin position="1"/>
        <end position="51"/>
    </location>
</feature>
<keyword evidence="5" id="KW-0436">Ligase</keyword>
<keyword evidence="8" id="KW-0648">Protein biosynthesis</keyword>
<evidence type="ECO:0000256" key="12">
    <source>
        <dbReference type="ARBA" id="ARBA00070516"/>
    </source>
</evidence>
<keyword evidence="7" id="KW-0067">ATP-binding</keyword>
<evidence type="ECO:0000313" key="15">
    <source>
        <dbReference type="EMBL" id="KDR69181.1"/>
    </source>
</evidence>
<evidence type="ECO:0000256" key="4">
    <source>
        <dbReference type="ARBA" id="ARBA00022490"/>
    </source>
</evidence>
<evidence type="ECO:0000256" key="6">
    <source>
        <dbReference type="ARBA" id="ARBA00022741"/>
    </source>
</evidence>
<evidence type="ECO:0000256" key="13">
    <source>
        <dbReference type="SAM" id="MobiDB-lite"/>
    </source>
</evidence>
<dbReference type="Gene3D" id="2.40.50.140">
    <property type="entry name" value="Nucleic acid-binding proteins"/>
    <property type="match status" value="1"/>
</dbReference>
<evidence type="ECO:0000256" key="8">
    <source>
        <dbReference type="ARBA" id="ARBA00022917"/>
    </source>
</evidence>
<dbReference type="PROSITE" id="PS50862">
    <property type="entry name" value="AA_TRNA_LIGASE_II"/>
    <property type="match status" value="1"/>
</dbReference>
<keyword evidence="6" id="KW-0547">Nucleotide-binding</keyword>
<dbReference type="Proteomes" id="UP000027222">
    <property type="component" value="Unassembled WGS sequence"/>
</dbReference>
<keyword evidence="9" id="KW-0030">Aminoacyl-tRNA synthetase</keyword>